<reference evidence="1" key="1">
    <citation type="submission" date="2023-07" db="EMBL/GenBank/DDBJ databases">
        <title>Two novel species in the genus Flavivirga.</title>
        <authorList>
            <person name="Kwon K."/>
        </authorList>
    </citation>
    <scope>NUCLEOTIDE SEQUENCE</scope>
    <source>
        <strain evidence="1">KACC 14158</strain>
    </source>
</reference>
<evidence type="ECO:0000313" key="1">
    <source>
        <dbReference type="EMBL" id="MDO5977086.1"/>
    </source>
</evidence>
<proteinExistence type="predicted"/>
<evidence type="ECO:0000313" key="2">
    <source>
        <dbReference type="Proteomes" id="UP001176806"/>
    </source>
</evidence>
<dbReference type="EMBL" id="JAUOEL010000012">
    <property type="protein sequence ID" value="MDO5977086.1"/>
    <property type="molecule type" value="Genomic_DNA"/>
</dbReference>
<organism evidence="1 2">
    <name type="scientific">Flavivirga jejuensis</name>
    <dbReference type="NCBI Taxonomy" id="870487"/>
    <lineage>
        <taxon>Bacteria</taxon>
        <taxon>Pseudomonadati</taxon>
        <taxon>Bacteroidota</taxon>
        <taxon>Flavobacteriia</taxon>
        <taxon>Flavobacteriales</taxon>
        <taxon>Flavobacteriaceae</taxon>
        <taxon>Flavivirga</taxon>
    </lineage>
</organism>
<accession>A0ABT8WV64</accession>
<evidence type="ECO:0008006" key="3">
    <source>
        <dbReference type="Google" id="ProtNLM"/>
    </source>
</evidence>
<keyword evidence="2" id="KW-1185">Reference proteome</keyword>
<name>A0ABT8WV64_9FLAO</name>
<comment type="caution">
    <text evidence="1">The sequence shown here is derived from an EMBL/GenBank/DDBJ whole genome shotgun (WGS) entry which is preliminary data.</text>
</comment>
<gene>
    <name evidence="1" type="ORF">Q4Q40_23055</name>
</gene>
<protein>
    <recommendedName>
        <fullName evidence="3">PD-(D/E)XK nuclease superfamily protein</fullName>
    </recommendedName>
</protein>
<dbReference type="Proteomes" id="UP001176806">
    <property type="component" value="Unassembled WGS sequence"/>
</dbReference>
<dbReference type="RefSeq" id="WP_303304420.1">
    <property type="nucleotide sequence ID" value="NZ_BAABDA010000011.1"/>
</dbReference>
<sequence length="212" mass="25385">MRYTLVLNEFSYQIYEAMQKVDAKYSKWKYHMEGEEQEIERVFAYELYHQIRLKMESDEQKYSGLQLNGEISKIDRTLELNQHQYKGFDSYVLGRIGRTFNVQPDLVLHKAQNNREFNWQKSIVEIKTGRYSDFNDVVDILKLLNYIEQLNFQNGIFIAANKDIEEFEKLLKDSFSSSLFNKKCFVFYYNITHKDGFPEPIVQYKSLETILN</sequence>